<dbReference type="AlphaFoldDB" id="A0A3M7CMX9"/>
<gene>
    <name evidence="2" type="ORF">D0865_05280</name>
</gene>
<feature type="region of interest" description="Disordered" evidence="1">
    <location>
        <begin position="314"/>
        <end position="389"/>
    </location>
</feature>
<evidence type="ECO:0000313" key="3">
    <source>
        <dbReference type="Proteomes" id="UP000270230"/>
    </source>
</evidence>
<dbReference type="Proteomes" id="UP000270230">
    <property type="component" value="Unassembled WGS sequence"/>
</dbReference>
<reference evidence="2 3" key="1">
    <citation type="journal article" date="2018" name="BMC Genomics">
        <title>Genomic evidence for intraspecific hybridization in a clonal and extremely halotolerant yeast.</title>
        <authorList>
            <person name="Gostincar C."/>
            <person name="Stajich J.E."/>
            <person name="Zupancic J."/>
            <person name="Zalar P."/>
            <person name="Gunde-Cimerman N."/>
        </authorList>
    </citation>
    <scope>NUCLEOTIDE SEQUENCE [LARGE SCALE GENOMIC DNA]</scope>
    <source>
        <strain evidence="2 3">EXF-151</strain>
    </source>
</reference>
<evidence type="ECO:0000313" key="2">
    <source>
        <dbReference type="EMBL" id="RMY53383.1"/>
    </source>
</evidence>
<dbReference type="EMBL" id="QWIN01000348">
    <property type="protein sequence ID" value="RMY53383.1"/>
    <property type="molecule type" value="Genomic_DNA"/>
</dbReference>
<comment type="caution">
    <text evidence="2">The sequence shown here is derived from an EMBL/GenBank/DDBJ whole genome shotgun (WGS) entry which is preliminary data.</text>
</comment>
<protein>
    <recommendedName>
        <fullName evidence="4">Apple domain-containing protein</fullName>
    </recommendedName>
</protein>
<accession>A0A3M7CMX9</accession>
<dbReference type="PANTHER" id="PTHR36578:SF1">
    <property type="entry name" value="APPLE DOMAIN-CONTAINING PROTEIN"/>
    <property type="match status" value="1"/>
</dbReference>
<feature type="compositionally biased region" description="Low complexity" evidence="1">
    <location>
        <begin position="318"/>
        <end position="379"/>
    </location>
</feature>
<dbReference type="OrthoDB" id="271448at2759"/>
<evidence type="ECO:0000256" key="1">
    <source>
        <dbReference type="SAM" id="MobiDB-lite"/>
    </source>
</evidence>
<name>A0A3M7CMX9_HORWE</name>
<dbReference type="PANTHER" id="PTHR36578">
    <property type="entry name" value="CHROMOSOME 15, WHOLE GENOME SHOTGUN SEQUENCE"/>
    <property type="match status" value="1"/>
</dbReference>
<proteinExistence type="predicted"/>
<sequence length="489" mass="51545">MVSNKHLAAAAAVASIAFASPAPQQLDFAALETAPAVASGPSALDEDGIQSATLFTSFTLTAATTAPATTSVAATPAPQRRDLNERDCAAPSAIDTSAYTPYYPALATSYTTDPALTATTTAGQACPTTPEDGTYCGFINPEDPCAPQPDGYGPVPTSDTDSDFLAFSSLHSLAQAAPTKIPSTDCTEYTQVFKDLDGSVSAQSYMGLYTLDSYDPALCAAKCDAAELCTSFNIYAERDPSLNPSANDSTAYTVWGYWCPNPPSMTSFKCTLWGSNIDASVATNMGQYREQFHVVITASNGYDKTDVTVPPEVTQNITTSAVPSTTSSSSTSSSSSSTSTSTTQPTTTAKSSTLTTKTSTTSTSTTSTSTKAPTSTAKPGHPWSKPTNCNGKAINASKYWLGSRFFPGPFNPQVCSDYALAQNSLNKAKGVNQQCQMFNAYYLHKNGVPYGTYCGLYNSRLDTSFATFKGGNAGKDKYECRHSWTYSLL</sequence>
<evidence type="ECO:0008006" key="4">
    <source>
        <dbReference type="Google" id="ProtNLM"/>
    </source>
</evidence>
<organism evidence="2 3">
    <name type="scientific">Hortaea werneckii</name>
    <name type="common">Black yeast</name>
    <name type="synonym">Cladosporium werneckii</name>
    <dbReference type="NCBI Taxonomy" id="91943"/>
    <lineage>
        <taxon>Eukaryota</taxon>
        <taxon>Fungi</taxon>
        <taxon>Dikarya</taxon>
        <taxon>Ascomycota</taxon>
        <taxon>Pezizomycotina</taxon>
        <taxon>Dothideomycetes</taxon>
        <taxon>Dothideomycetidae</taxon>
        <taxon>Mycosphaerellales</taxon>
        <taxon>Teratosphaeriaceae</taxon>
        <taxon>Hortaea</taxon>
    </lineage>
</organism>